<dbReference type="CDD" id="cd00564">
    <property type="entry name" value="TMP_TenI"/>
    <property type="match status" value="1"/>
</dbReference>
<dbReference type="PANTHER" id="PTHR20857">
    <property type="entry name" value="THIAMINE-PHOSPHATE PYROPHOSPHORYLASE"/>
    <property type="match status" value="1"/>
</dbReference>
<dbReference type="EC" id="2.5.1.3" evidence="10"/>
<evidence type="ECO:0000256" key="3">
    <source>
        <dbReference type="ARBA" id="ARBA00022679"/>
    </source>
</evidence>
<comment type="function">
    <text evidence="1 10">Condenses 4-methyl-5-(beta-hydroxyethyl)thiazole monophosphate (THZ-P) and 2-methyl-4-amino-5-hydroxymethyl pyrimidine pyrophosphate (HMP-PP) to form thiamine monophosphate (TMP).</text>
</comment>
<dbReference type="InterPro" id="IPR013785">
    <property type="entry name" value="Aldolase_TIM"/>
</dbReference>
<keyword evidence="3 10" id="KW-0808">Transferase</keyword>
<feature type="binding site" evidence="10">
    <location>
        <position position="84"/>
    </location>
    <ligand>
        <name>Mg(2+)</name>
        <dbReference type="ChEBI" id="CHEBI:18420"/>
    </ligand>
</feature>
<dbReference type="NCBIfam" id="TIGR00693">
    <property type="entry name" value="thiE"/>
    <property type="match status" value="1"/>
</dbReference>
<dbReference type="InterPro" id="IPR036206">
    <property type="entry name" value="ThiamineP_synth_sf"/>
</dbReference>
<evidence type="ECO:0000256" key="12">
    <source>
        <dbReference type="RuleBase" id="RU004253"/>
    </source>
</evidence>
<dbReference type="GO" id="GO:0004789">
    <property type="term" value="F:thiamine-phosphate diphosphorylase activity"/>
    <property type="evidence" value="ECO:0007669"/>
    <property type="project" value="UniProtKB-UniRule"/>
</dbReference>
<comment type="catalytic activity">
    <reaction evidence="7 10 11">
        <text>4-methyl-5-(2-phosphooxyethyl)-thiazole + 4-amino-2-methyl-5-(diphosphooxymethyl)pyrimidine + H(+) = thiamine phosphate + diphosphate</text>
        <dbReference type="Rhea" id="RHEA:22328"/>
        <dbReference type="ChEBI" id="CHEBI:15378"/>
        <dbReference type="ChEBI" id="CHEBI:33019"/>
        <dbReference type="ChEBI" id="CHEBI:37575"/>
        <dbReference type="ChEBI" id="CHEBI:57841"/>
        <dbReference type="ChEBI" id="CHEBI:58296"/>
        <dbReference type="EC" id="2.5.1.3"/>
    </reaction>
</comment>
<feature type="binding site" evidence="10">
    <location>
        <position position="198"/>
    </location>
    <ligand>
        <name>2-[(2R,5Z)-2-carboxy-4-methylthiazol-5(2H)-ylidene]ethyl phosphate</name>
        <dbReference type="ChEBI" id="CHEBI:62899"/>
    </ligand>
</feature>
<keyword evidence="4 10" id="KW-0479">Metal-binding</keyword>
<dbReference type="Proteomes" id="UP000823823">
    <property type="component" value="Unassembled WGS sequence"/>
</dbReference>
<dbReference type="SUPFAM" id="SSF51391">
    <property type="entry name" value="Thiamin phosphate synthase"/>
    <property type="match status" value="1"/>
</dbReference>
<evidence type="ECO:0000256" key="10">
    <source>
        <dbReference type="HAMAP-Rule" id="MF_00097"/>
    </source>
</evidence>
<evidence type="ECO:0000256" key="8">
    <source>
        <dbReference type="ARBA" id="ARBA00047851"/>
    </source>
</evidence>
<feature type="binding site" evidence="10">
    <location>
        <position position="83"/>
    </location>
    <ligand>
        <name>4-amino-2-methyl-5-(diphosphooxymethyl)pyrimidine</name>
        <dbReference type="ChEBI" id="CHEBI:57841"/>
    </ligand>
</feature>
<dbReference type="GO" id="GO:0000287">
    <property type="term" value="F:magnesium ion binding"/>
    <property type="evidence" value="ECO:0007669"/>
    <property type="project" value="UniProtKB-UniRule"/>
</dbReference>
<comment type="cofactor">
    <cofactor evidence="10">
        <name>Mg(2+)</name>
        <dbReference type="ChEBI" id="CHEBI:18420"/>
    </cofactor>
    <text evidence="10">Binds 1 Mg(2+) ion per subunit.</text>
</comment>
<evidence type="ECO:0000256" key="6">
    <source>
        <dbReference type="ARBA" id="ARBA00022977"/>
    </source>
</evidence>
<comment type="caution">
    <text evidence="10">Lacks conserved residue(s) required for the propagation of feature annotation.</text>
</comment>
<keyword evidence="6 10" id="KW-0784">Thiamine biosynthesis</keyword>
<gene>
    <name evidence="10 14" type="primary">thiE</name>
    <name evidence="14" type="ORF">H9786_07045</name>
</gene>
<comment type="similarity">
    <text evidence="10 11">Belongs to the thiamine-phosphate synthase family.</text>
</comment>
<dbReference type="Pfam" id="PF02581">
    <property type="entry name" value="TMP-TENI"/>
    <property type="match status" value="1"/>
</dbReference>
<dbReference type="HAMAP" id="MF_00097">
    <property type="entry name" value="TMP_synthase"/>
    <property type="match status" value="1"/>
</dbReference>
<feature type="binding site" evidence="10">
    <location>
        <begin position="149"/>
        <end position="151"/>
    </location>
    <ligand>
        <name>2-[(2R,5Z)-2-carboxy-4-methylthiazol-5(2H)-ylidene]ethyl phosphate</name>
        <dbReference type="ChEBI" id="CHEBI:62899"/>
    </ligand>
</feature>
<evidence type="ECO:0000259" key="13">
    <source>
        <dbReference type="Pfam" id="PF02581"/>
    </source>
</evidence>
<dbReference type="GO" id="GO:0009228">
    <property type="term" value="P:thiamine biosynthetic process"/>
    <property type="evidence" value="ECO:0007669"/>
    <property type="project" value="UniProtKB-KW"/>
</dbReference>
<proteinExistence type="inferred from homology"/>
<feature type="binding site" evidence="10">
    <location>
        <position position="122"/>
    </location>
    <ligand>
        <name>4-amino-2-methyl-5-(diphosphooxymethyl)pyrimidine</name>
        <dbReference type="ChEBI" id="CHEBI:57841"/>
    </ligand>
</feature>
<evidence type="ECO:0000256" key="4">
    <source>
        <dbReference type="ARBA" id="ARBA00022723"/>
    </source>
</evidence>
<sequence>MTADHHEGPAARRRDRLATARLYVCVDLSRGLEGLLEFADSAFRGGVDILQVRDKHAEARAELEALRALRQIADRHGALLAANDRADVAALAGVDVLHLGQGDLSTADARTVVGPDVLIGRSTRTVEQLHEADQDPGIDYFCTGPIWSTPTKPGRAAVGLELARAAAQRGEDAGSTGTSGDARAVDSAGRKPFFAIGGIDLGRVPQVLSSGADRIVVVRAVTEAADPEKAARELRAAVTAPSKG</sequence>
<dbReference type="PANTHER" id="PTHR20857:SF15">
    <property type="entry name" value="THIAMINE-PHOSPHATE SYNTHASE"/>
    <property type="match status" value="1"/>
</dbReference>
<dbReference type="GO" id="GO:0005737">
    <property type="term" value="C:cytoplasm"/>
    <property type="evidence" value="ECO:0007669"/>
    <property type="project" value="TreeGrafter"/>
</dbReference>
<evidence type="ECO:0000256" key="2">
    <source>
        <dbReference type="ARBA" id="ARBA00005165"/>
    </source>
</evidence>
<evidence type="ECO:0000256" key="1">
    <source>
        <dbReference type="ARBA" id="ARBA00003814"/>
    </source>
</evidence>
<dbReference type="Gene3D" id="3.20.20.70">
    <property type="entry name" value="Aldolase class I"/>
    <property type="match status" value="1"/>
</dbReference>
<keyword evidence="5 10" id="KW-0460">Magnesium</keyword>
<dbReference type="GO" id="GO:0009229">
    <property type="term" value="P:thiamine diphosphate biosynthetic process"/>
    <property type="evidence" value="ECO:0007669"/>
    <property type="project" value="UniProtKB-UniRule"/>
</dbReference>
<evidence type="ECO:0000256" key="9">
    <source>
        <dbReference type="ARBA" id="ARBA00047883"/>
    </source>
</evidence>
<evidence type="ECO:0000256" key="11">
    <source>
        <dbReference type="RuleBase" id="RU003826"/>
    </source>
</evidence>
<reference evidence="14" key="2">
    <citation type="submission" date="2021-04" db="EMBL/GenBank/DDBJ databases">
        <authorList>
            <person name="Gilroy R."/>
        </authorList>
    </citation>
    <scope>NUCLEOTIDE SEQUENCE</scope>
    <source>
        <strain evidence="14">ChiHjej13B12-24818</strain>
    </source>
</reference>
<dbReference type="InterPro" id="IPR034291">
    <property type="entry name" value="TMP_synthase"/>
</dbReference>
<protein>
    <recommendedName>
        <fullName evidence="10">Thiamine-phosphate synthase</fullName>
        <shortName evidence="10">TP synthase</shortName>
        <shortName evidence="10">TPS</shortName>
        <ecNumber evidence="10">2.5.1.3</ecNumber>
    </recommendedName>
    <alternativeName>
        <fullName evidence="10">Thiamine-phosphate pyrophosphorylase</fullName>
        <shortName evidence="10">TMP pyrophosphorylase</shortName>
        <shortName evidence="10">TMP-PPase</shortName>
    </alternativeName>
</protein>
<dbReference type="AlphaFoldDB" id="A0A9D2LCY5"/>
<feature type="binding site" evidence="10">
    <location>
        <position position="152"/>
    </location>
    <ligand>
        <name>4-amino-2-methyl-5-(diphosphooxymethyl)pyrimidine</name>
        <dbReference type="ChEBI" id="CHEBI:57841"/>
    </ligand>
</feature>
<evidence type="ECO:0000256" key="7">
    <source>
        <dbReference type="ARBA" id="ARBA00047334"/>
    </source>
</evidence>
<name>A0A9D2LCY5_9MICO</name>
<dbReference type="InterPro" id="IPR022998">
    <property type="entry name" value="ThiamineP_synth_TenI"/>
</dbReference>
<dbReference type="EMBL" id="DWZH01000053">
    <property type="protein sequence ID" value="HJB10274.1"/>
    <property type="molecule type" value="Genomic_DNA"/>
</dbReference>
<feature type="domain" description="Thiamine phosphate synthase/TenI" evidence="13">
    <location>
        <begin position="22"/>
        <end position="221"/>
    </location>
</feature>
<evidence type="ECO:0000313" key="15">
    <source>
        <dbReference type="Proteomes" id="UP000823823"/>
    </source>
</evidence>
<reference evidence="14" key="1">
    <citation type="journal article" date="2021" name="PeerJ">
        <title>Extensive microbial diversity within the chicken gut microbiome revealed by metagenomics and culture.</title>
        <authorList>
            <person name="Gilroy R."/>
            <person name="Ravi A."/>
            <person name="Getino M."/>
            <person name="Pursley I."/>
            <person name="Horton D.L."/>
            <person name="Alikhan N.F."/>
            <person name="Baker D."/>
            <person name="Gharbi K."/>
            <person name="Hall N."/>
            <person name="Watson M."/>
            <person name="Adriaenssens E.M."/>
            <person name="Foster-Nyarko E."/>
            <person name="Jarju S."/>
            <person name="Secka A."/>
            <person name="Antonio M."/>
            <person name="Oren A."/>
            <person name="Chaudhuri R.R."/>
            <person name="La Ragione R."/>
            <person name="Hildebrand F."/>
            <person name="Pallen M.J."/>
        </authorList>
    </citation>
    <scope>NUCLEOTIDE SEQUENCE</scope>
    <source>
        <strain evidence="14">ChiHjej13B12-24818</strain>
    </source>
</reference>
<comment type="caution">
    <text evidence="14">The sequence shown here is derived from an EMBL/GenBank/DDBJ whole genome shotgun (WGS) entry which is preliminary data.</text>
</comment>
<organism evidence="14 15">
    <name type="scientific">Candidatus Brachybacterium merdavium</name>
    <dbReference type="NCBI Taxonomy" id="2838513"/>
    <lineage>
        <taxon>Bacteria</taxon>
        <taxon>Bacillati</taxon>
        <taxon>Actinomycetota</taxon>
        <taxon>Actinomycetes</taxon>
        <taxon>Micrococcales</taxon>
        <taxon>Dermabacteraceae</taxon>
        <taxon>Brachybacterium</taxon>
    </lineage>
</organism>
<comment type="pathway">
    <text evidence="2 10 12">Cofactor biosynthesis; thiamine diphosphate biosynthesis; thiamine phosphate from 4-amino-2-methyl-5-diphosphomethylpyrimidine and 4-methyl-5-(2-phosphoethyl)-thiazole: step 1/1.</text>
</comment>
<evidence type="ECO:0000313" key="14">
    <source>
        <dbReference type="EMBL" id="HJB10274.1"/>
    </source>
</evidence>
<comment type="catalytic activity">
    <reaction evidence="9 10 11">
        <text>2-[(2R,5Z)-2-carboxy-4-methylthiazol-5(2H)-ylidene]ethyl phosphate + 4-amino-2-methyl-5-(diphosphooxymethyl)pyrimidine + 2 H(+) = thiamine phosphate + CO2 + diphosphate</text>
        <dbReference type="Rhea" id="RHEA:47844"/>
        <dbReference type="ChEBI" id="CHEBI:15378"/>
        <dbReference type="ChEBI" id="CHEBI:16526"/>
        <dbReference type="ChEBI" id="CHEBI:33019"/>
        <dbReference type="ChEBI" id="CHEBI:37575"/>
        <dbReference type="ChEBI" id="CHEBI:57841"/>
        <dbReference type="ChEBI" id="CHEBI:62899"/>
        <dbReference type="EC" id="2.5.1.3"/>
    </reaction>
</comment>
<accession>A0A9D2LCY5</accession>
<comment type="catalytic activity">
    <reaction evidence="8 10 11">
        <text>2-(2-carboxy-4-methylthiazol-5-yl)ethyl phosphate + 4-amino-2-methyl-5-(diphosphooxymethyl)pyrimidine + 2 H(+) = thiamine phosphate + CO2 + diphosphate</text>
        <dbReference type="Rhea" id="RHEA:47848"/>
        <dbReference type="ChEBI" id="CHEBI:15378"/>
        <dbReference type="ChEBI" id="CHEBI:16526"/>
        <dbReference type="ChEBI" id="CHEBI:33019"/>
        <dbReference type="ChEBI" id="CHEBI:37575"/>
        <dbReference type="ChEBI" id="CHEBI:57841"/>
        <dbReference type="ChEBI" id="CHEBI:62890"/>
        <dbReference type="EC" id="2.5.1.3"/>
    </reaction>
</comment>
<feature type="binding site" evidence="10">
    <location>
        <position position="103"/>
    </location>
    <ligand>
        <name>Mg(2+)</name>
        <dbReference type="ChEBI" id="CHEBI:18420"/>
    </ligand>
</feature>
<evidence type="ECO:0000256" key="5">
    <source>
        <dbReference type="ARBA" id="ARBA00022842"/>
    </source>
</evidence>
<feature type="binding site" evidence="10">
    <location>
        <begin position="51"/>
        <end position="55"/>
    </location>
    <ligand>
        <name>4-amino-2-methyl-5-(diphosphooxymethyl)pyrimidine</name>
        <dbReference type="ChEBI" id="CHEBI:57841"/>
    </ligand>
</feature>